<comment type="caution">
    <text evidence="1">The sequence shown here is derived from an EMBL/GenBank/DDBJ whole genome shotgun (WGS) entry which is preliminary data.</text>
</comment>
<organism evidence="1 2">
    <name type="scientific">candidate division WS6 bacterium OLB20</name>
    <dbReference type="NCBI Taxonomy" id="1617426"/>
    <lineage>
        <taxon>Bacteria</taxon>
        <taxon>Candidatus Dojkabacteria</taxon>
    </lineage>
</organism>
<evidence type="ECO:0000313" key="2">
    <source>
        <dbReference type="Proteomes" id="UP000070457"/>
    </source>
</evidence>
<dbReference type="InterPro" id="IPR050155">
    <property type="entry name" value="HAD-like_hydrolase_sf"/>
</dbReference>
<proteinExistence type="predicted"/>
<dbReference type="Proteomes" id="UP000070457">
    <property type="component" value="Unassembled WGS sequence"/>
</dbReference>
<gene>
    <name evidence="1" type="primary">gph_1</name>
    <name evidence="1" type="ORF">TR69_WS6001000988</name>
</gene>
<sequence length="209" mass="23946">MLKAAIFDFDGTLADTYPLTIEILRQMAAEEQWPFPDSATIESLRSMTIRQMFKTLNVPLRRLPYLFTETRARLHDRIGEASPYNGIAPMLEDLKNRDLKRIILSSNTQEIIDSFLQKHRMPGFDDVEGYGKLFGKGRPLKRLLKKHGADRSSAVYIGDEVRDIDAARYAGIPVISVTWGFNTAELLARLKPDHMVDTPEELRDLLRRL</sequence>
<dbReference type="GO" id="GO:0006281">
    <property type="term" value="P:DNA repair"/>
    <property type="evidence" value="ECO:0007669"/>
    <property type="project" value="TreeGrafter"/>
</dbReference>
<dbReference type="Pfam" id="PF13419">
    <property type="entry name" value="HAD_2"/>
    <property type="match status" value="1"/>
</dbReference>
<dbReference type="EMBL" id="JYNZ01000003">
    <property type="protein sequence ID" value="KXK26964.1"/>
    <property type="molecule type" value="Genomic_DNA"/>
</dbReference>
<dbReference type="PANTHER" id="PTHR43434:SF13">
    <property type="entry name" value="PHOSPHOGLYCOLATE PHOSPHATASE"/>
    <property type="match status" value="1"/>
</dbReference>
<dbReference type="Gene3D" id="3.40.50.1000">
    <property type="entry name" value="HAD superfamily/HAD-like"/>
    <property type="match status" value="1"/>
</dbReference>
<dbReference type="InterPro" id="IPR041492">
    <property type="entry name" value="HAD_2"/>
</dbReference>
<accession>A0A136LZ89</accession>
<dbReference type="SFLD" id="SFLDG01129">
    <property type="entry name" value="C1.5:_HAD__Beta-PGM__Phosphata"/>
    <property type="match status" value="1"/>
</dbReference>
<dbReference type="SFLD" id="SFLDS00003">
    <property type="entry name" value="Haloacid_Dehalogenase"/>
    <property type="match status" value="1"/>
</dbReference>
<dbReference type="AlphaFoldDB" id="A0A136LZ89"/>
<name>A0A136LZ89_9BACT</name>
<protein>
    <submittedName>
        <fullName evidence="1">Phosphoglycolate phosphatase</fullName>
        <ecNumber evidence="1">3.1.3.18</ecNumber>
    </submittedName>
</protein>
<dbReference type="EC" id="3.1.3.18" evidence="1"/>
<reference evidence="1 2" key="1">
    <citation type="submission" date="2015-02" db="EMBL/GenBank/DDBJ databases">
        <title>Improved understanding of the partial-nitritation anammox process through 23 genomes representing the majority of the microbial community.</title>
        <authorList>
            <person name="Speth D.R."/>
            <person name="In T Zandt M."/>
            <person name="Guerrero Cruz S."/>
            <person name="Jetten M.S."/>
            <person name="Dutilh B.E."/>
        </authorList>
    </citation>
    <scope>NUCLEOTIDE SEQUENCE [LARGE SCALE GENOMIC DNA]</scope>
    <source>
        <strain evidence="1">OLB20</strain>
    </source>
</reference>
<dbReference type="STRING" id="1617426.TR69_WS6001000988"/>
<dbReference type="GO" id="GO:0005829">
    <property type="term" value="C:cytosol"/>
    <property type="evidence" value="ECO:0007669"/>
    <property type="project" value="TreeGrafter"/>
</dbReference>
<evidence type="ECO:0000313" key="1">
    <source>
        <dbReference type="EMBL" id="KXK26964.1"/>
    </source>
</evidence>
<dbReference type="InterPro" id="IPR023214">
    <property type="entry name" value="HAD_sf"/>
</dbReference>
<dbReference type="GO" id="GO:0008967">
    <property type="term" value="F:phosphoglycolate phosphatase activity"/>
    <property type="evidence" value="ECO:0007669"/>
    <property type="project" value="UniProtKB-EC"/>
</dbReference>
<dbReference type="InterPro" id="IPR023198">
    <property type="entry name" value="PGP-like_dom2"/>
</dbReference>
<dbReference type="Gene3D" id="1.10.150.240">
    <property type="entry name" value="Putative phosphatase, domain 2"/>
    <property type="match status" value="1"/>
</dbReference>
<dbReference type="SUPFAM" id="SSF56784">
    <property type="entry name" value="HAD-like"/>
    <property type="match status" value="1"/>
</dbReference>
<dbReference type="InterPro" id="IPR036412">
    <property type="entry name" value="HAD-like_sf"/>
</dbReference>
<dbReference type="PANTHER" id="PTHR43434">
    <property type="entry name" value="PHOSPHOGLYCOLATE PHOSPHATASE"/>
    <property type="match status" value="1"/>
</dbReference>
<keyword evidence="1" id="KW-0378">Hydrolase</keyword>